<reference evidence="3" key="1">
    <citation type="submission" date="2014-03" db="EMBL/GenBank/DDBJ databases">
        <title>The Genome Sequence of Puccinia striiformis f. sp. tritici PST-78.</title>
        <authorList>
            <consortium name="The Broad Institute Genome Sequencing Platform"/>
            <person name="Cuomo C."/>
            <person name="Hulbert S."/>
            <person name="Chen X."/>
            <person name="Walker B."/>
            <person name="Young S.K."/>
            <person name="Zeng Q."/>
            <person name="Gargeya S."/>
            <person name="Fitzgerald M."/>
            <person name="Haas B."/>
            <person name="Abouelleil A."/>
            <person name="Alvarado L."/>
            <person name="Arachchi H.M."/>
            <person name="Berlin A.M."/>
            <person name="Chapman S.B."/>
            <person name="Goldberg J."/>
            <person name="Griggs A."/>
            <person name="Gujja S."/>
            <person name="Hansen M."/>
            <person name="Howarth C."/>
            <person name="Imamovic A."/>
            <person name="Larimer J."/>
            <person name="McCowan C."/>
            <person name="Montmayeur A."/>
            <person name="Murphy C."/>
            <person name="Neiman D."/>
            <person name="Pearson M."/>
            <person name="Priest M."/>
            <person name="Roberts A."/>
            <person name="Saif S."/>
            <person name="Shea T."/>
            <person name="Sisk P."/>
            <person name="Sykes S."/>
            <person name="Wortman J."/>
            <person name="Nusbaum C."/>
            <person name="Birren B."/>
        </authorList>
    </citation>
    <scope>NUCLEOTIDE SEQUENCE [LARGE SCALE GENOMIC DNA]</scope>
    <source>
        <strain evidence="3">race PST-78</strain>
    </source>
</reference>
<evidence type="ECO:0000256" key="1">
    <source>
        <dbReference type="SAM" id="MobiDB-lite"/>
    </source>
</evidence>
<organism evidence="2 3">
    <name type="scientific">Puccinia striiformis f. sp. tritici PST-78</name>
    <dbReference type="NCBI Taxonomy" id="1165861"/>
    <lineage>
        <taxon>Eukaryota</taxon>
        <taxon>Fungi</taxon>
        <taxon>Dikarya</taxon>
        <taxon>Basidiomycota</taxon>
        <taxon>Pucciniomycotina</taxon>
        <taxon>Pucciniomycetes</taxon>
        <taxon>Pucciniales</taxon>
        <taxon>Pucciniaceae</taxon>
        <taxon>Puccinia</taxon>
    </lineage>
</organism>
<dbReference type="STRING" id="1165861.A0A0L0VYC8"/>
<evidence type="ECO:0000313" key="2">
    <source>
        <dbReference type="EMBL" id="KNF04192.1"/>
    </source>
</evidence>
<feature type="region of interest" description="Disordered" evidence="1">
    <location>
        <begin position="1118"/>
        <end position="1155"/>
    </location>
</feature>
<comment type="caution">
    <text evidence="2">The sequence shown here is derived from an EMBL/GenBank/DDBJ whole genome shotgun (WGS) entry which is preliminary data.</text>
</comment>
<feature type="region of interest" description="Disordered" evidence="1">
    <location>
        <begin position="48"/>
        <end position="67"/>
    </location>
</feature>
<feature type="compositionally biased region" description="Polar residues" evidence="1">
    <location>
        <begin position="1131"/>
        <end position="1155"/>
    </location>
</feature>
<protein>
    <submittedName>
        <fullName evidence="2">Uncharacterized protein</fullName>
    </submittedName>
</protein>
<keyword evidence="3" id="KW-1185">Reference proteome</keyword>
<dbReference type="Proteomes" id="UP000054564">
    <property type="component" value="Unassembled WGS sequence"/>
</dbReference>
<gene>
    <name evidence="2" type="ORF">PSTG_02544</name>
</gene>
<dbReference type="PANTHER" id="PTHR31912:SF34">
    <property type="entry name" value="NOTOCHORD-RELATED PROTEIN"/>
    <property type="match status" value="1"/>
</dbReference>
<feature type="compositionally biased region" description="Polar residues" evidence="1">
    <location>
        <begin position="51"/>
        <end position="67"/>
    </location>
</feature>
<proteinExistence type="predicted"/>
<dbReference type="PANTHER" id="PTHR31912">
    <property type="entry name" value="IP13529P"/>
    <property type="match status" value="1"/>
</dbReference>
<accession>A0A0L0VYC8</accession>
<evidence type="ECO:0000313" key="3">
    <source>
        <dbReference type="Proteomes" id="UP000054564"/>
    </source>
</evidence>
<sequence length="1155" mass="131134">MAQALLHLGSARHVQKSWELNQLNQQALESQQSEQDQIDAAIDAHQRQEDNTNATLGSQQRGTDHTWTSEMSRIDPSILDGSHFSSANHFNDTSHLETSTGLDQVEERTVLFDLNDRSGMGFGGNVDSSDSESGGEVTIDWSLWLSGESNLWMFDDHVEGIGGINSTTDEGRVNTSSPWYPFPNKEYLTATLMLGQLHNHLSRAMYHQLRVVLNICNLNLPHWDTIRRMQKKIRDMLNIKLIETQSVMGNKCFSLSLKDMIGHELANPYVNKYLEFYPHQTYGHNVHALYQSVKWREELPRQSRVQMVANSTKHFYIFEPVTIKERPQDIVVPIFFFKYQNQIFAKCITPKVTAYHLADGTEKAYVMVPANLGFNSELLVDTPVSSLDKLYLEIKMRDGSLFWDHMERHIVGNDGKTLDIQVPNPWRTKAGSKVIRHVPITLYADDTSGNMSKRWNKHISYYFTLSGLPPVLTNMEYHCHFICTSNVAGALELAEPVVQELNQLVNEGHVAYDCGIHQEVLVMSVALCFLADSPMAAEVTNTPLPGGSCNNPCRRCHLGVAEAADRMELPYLKAFFGVHSLPAPRSWRTTVAITKDSWQVYESQNKAAYNTLMGNHALKDKLQEELIELIKNNPSEQARVALIPNHRLCNPIVNLEAFDGACDTPVESLHVILLGVVKYMVNHFMQDRTATELTKMEGYLHSFNTGGLNIPPIQAHYMIKHWGSFVGKDFRTILQVAPFVFFPFMDAQQKEIWIPLCHLGSLVFQTNIPVMDSYLLELSATIKIFTHNILQMSARWSNKPKFHMILHLEESIRRFGPASLFATEKFESFNGILRTEAIHSNRQSPGHDIALSFLDHHVNRLLFSQAYLRDHDAQEYFQASSFVTNVFSENPLMQKAMGYNAASLHQGRYPSIHKAWVDLQDLESVPPELLRAYPKHQYRQLGSLNLNEKEVIKKGSFVLEKSSPIANGGIGCVESIWEVLPVHAYLVKMVDCRLTGTQPTCMMRMLHKENTNQLLHVSKLQCSINVQHNCFDGGCTVSVAHAQRTKRQEGTSVTRLIQHKNTNSFLLNGFSHHEPVYHRYLHGLQPPHVTEHSMVVAANQGHWVWHTYGPPLRAWKDRENKRAKEAAHAARTQSERQQVSQSQASNMASTSQNHI</sequence>
<name>A0A0L0VYC8_9BASI</name>
<dbReference type="EMBL" id="AJIL01000013">
    <property type="protein sequence ID" value="KNF04192.1"/>
    <property type="molecule type" value="Genomic_DNA"/>
</dbReference>
<feature type="compositionally biased region" description="Basic and acidic residues" evidence="1">
    <location>
        <begin position="1118"/>
        <end position="1128"/>
    </location>
</feature>
<dbReference type="AlphaFoldDB" id="A0A0L0VYC8"/>